<dbReference type="InterPro" id="IPR026891">
    <property type="entry name" value="Fn3-like"/>
</dbReference>
<name>A0ABY2GPR7_9HYPO</name>
<dbReference type="RefSeq" id="XP_073554095.1">
    <property type="nucleotide sequence ID" value="XM_073707486.1"/>
</dbReference>
<dbReference type="Gene3D" id="2.60.120.260">
    <property type="entry name" value="Galactose-binding domain-like"/>
    <property type="match status" value="1"/>
</dbReference>
<dbReference type="Pfam" id="PF00933">
    <property type="entry name" value="Glyco_hydro_3"/>
    <property type="match status" value="1"/>
</dbReference>
<dbReference type="SUPFAM" id="SSF52279">
    <property type="entry name" value="Beta-D-glucan exohydrolase, C-terminal domain"/>
    <property type="match status" value="1"/>
</dbReference>
<dbReference type="Pfam" id="PF01915">
    <property type="entry name" value="Glyco_hydro_3_C"/>
    <property type="match status" value="1"/>
</dbReference>
<evidence type="ECO:0000256" key="13">
    <source>
        <dbReference type="ARBA" id="ARBA00039581"/>
    </source>
</evidence>
<evidence type="ECO:0000313" key="18">
    <source>
        <dbReference type="EMBL" id="TFA97893.1"/>
    </source>
</evidence>
<keyword evidence="19" id="KW-1185">Reference proteome</keyword>
<keyword evidence="7" id="KW-0378">Hydrolase</keyword>
<evidence type="ECO:0000256" key="7">
    <source>
        <dbReference type="ARBA" id="ARBA00022801"/>
    </source>
</evidence>
<dbReference type="Gene3D" id="3.20.20.300">
    <property type="entry name" value="Glycoside hydrolase, family 3, N-terminal domain"/>
    <property type="match status" value="1"/>
</dbReference>
<evidence type="ECO:0000256" key="2">
    <source>
        <dbReference type="ARBA" id="ARBA00004613"/>
    </source>
</evidence>
<dbReference type="EC" id="3.2.1.21" evidence="5"/>
<comment type="caution">
    <text evidence="18">The sequence shown here is derived from an EMBL/GenBank/DDBJ whole genome shotgun (WGS) entry which is preliminary data.</text>
</comment>
<dbReference type="InterPro" id="IPR050288">
    <property type="entry name" value="Cellulose_deg_GH3"/>
</dbReference>
<dbReference type="InterPro" id="IPR011658">
    <property type="entry name" value="PA14_dom"/>
</dbReference>
<evidence type="ECO:0000256" key="6">
    <source>
        <dbReference type="ARBA" id="ARBA00022525"/>
    </source>
</evidence>
<dbReference type="PANTHER" id="PTHR42715:SF17">
    <property type="entry name" value="BETA-GLUCOSIDASE H-RELATED"/>
    <property type="match status" value="1"/>
</dbReference>
<dbReference type="SMART" id="SM01217">
    <property type="entry name" value="Fn3_like"/>
    <property type="match status" value="1"/>
</dbReference>
<gene>
    <name evidence="18" type="ORF">CCMA1212_010442</name>
</gene>
<evidence type="ECO:0000256" key="4">
    <source>
        <dbReference type="ARBA" id="ARBA00005336"/>
    </source>
</evidence>
<reference evidence="18 19" key="1">
    <citation type="submission" date="2018-01" db="EMBL/GenBank/DDBJ databases">
        <title>Genome characterization of the sugarcane-associated fungus Trichoderma ghanense CCMA-1212 and their application in lignocelulose bioconversion.</title>
        <authorList>
            <person name="Steindorff A.S."/>
            <person name="Mendes T.D."/>
            <person name="Vilela E.S.D."/>
            <person name="Rodrigues D.S."/>
            <person name="Formighieri E.F."/>
            <person name="Melo I.S."/>
            <person name="Favaro L.C.L."/>
        </authorList>
    </citation>
    <scope>NUCLEOTIDE SEQUENCE [LARGE SCALE GENOMIC DNA]</scope>
    <source>
        <strain evidence="18 19">CCMA-1212</strain>
    </source>
</reference>
<evidence type="ECO:0000256" key="11">
    <source>
        <dbReference type="ARBA" id="ARBA00023326"/>
    </source>
</evidence>
<evidence type="ECO:0000256" key="15">
    <source>
        <dbReference type="ARBA" id="ARBA00041602"/>
    </source>
</evidence>
<evidence type="ECO:0000256" key="14">
    <source>
        <dbReference type="ARBA" id="ARBA00041278"/>
    </source>
</evidence>
<evidence type="ECO:0000256" key="3">
    <source>
        <dbReference type="ARBA" id="ARBA00004987"/>
    </source>
</evidence>
<dbReference type="Proteomes" id="UP001642720">
    <property type="component" value="Unassembled WGS sequence"/>
</dbReference>
<dbReference type="Gene3D" id="3.40.50.1700">
    <property type="entry name" value="Glycoside hydrolase family 3 C-terminal domain"/>
    <property type="match status" value="1"/>
</dbReference>
<protein>
    <recommendedName>
        <fullName evidence="13">Probable beta-glucosidase H</fullName>
        <ecNumber evidence="5">3.2.1.21</ecNumber>
    </recommendedName>
    <alternativeName>
        <fullName evidence="14">Beta-D-glucoside glucohydrolase H</fullName>
    </alternativeName>
    <alternativeName>
        <fullName evidence="15">Cellobiase H</fullName>
    </alternativeName>
    <alternativeName>
        <fullName evidence="16">Gentiobiase H</fullName>
    </alternativeName>
</protein>
<evidence type="ECO:0000256" key="10">
    <source>
        <dbReference type="ARBA" id="ARBA00023295"/>
    </source>
</evidence>
<dbReference type="InterPro" id="IPR013783">
    <property type="entry name" value="Ig-like_fold"/>
</dbReference>
<keyword evidence="6" id="KW-0964">Secreted</keyword>
<dbReference type="Pfam" id="PF14310">
    <property type="entry name" value="Fn3-like"/>
    <property type="match status" value="1"/>
</dbReference>
<keyword evidence="11" id="KW-0624">Polysaccharide degradation</keyword>
<dbReference type="InterPro" id="IPR017853">
    <property type="entry name" value="GH"/>
</dbReference>
<sequence length="853" mass="93356">MVRSDICEQLILPKMGEWQQQTKGGFDVEDVLSQLSQNEKIALLSGVDFWHTYPIPKHNVPSIRLTDGPNGIRGTKFFAGIPAACLPCGTALASTWDKQLLKKAGKLLGDECIAKGAHCWLGPTINTPRSPLGGRGFESFSEDPYLSGILAASMILGCESTGVISAVKHFVANDQEHERRAVDCLITQRALREVYLRPFQIVARDAKPGALMTSYNKVNGKHVADSSEFLQGILRSEWNWDPLIVSDWYGTYTTVDAIKAGLDLEMPGVSRYRGKYVESALQARLLKQSTIDERARRVLRFAQRAGQLEVSEVERGRDFPEDRALNRQICSSSVVLLKNEDSLLPLPKTIKKVALIGSHVRLPAISGGGSASLLPYYAISLYDAVSEVLPGATLTHEVGAYAHQMLPVIEAMISNAVIHFYNDPSEVADRKALGSESVSSTSFQLMDYNNIPTLNKAMFWGTLVGDFVPNATGTWEFGLSVFGTANLYIDDELVIENTTHQTRGTAFFGKGTTEKVGTREMVAGRTYRLRLDFGSANTTRMQTTGVVNFGGGAVHLGACLKVDPQEMIARAVEAAADADYTIICTGLSGEWESEGFDRPHMDLPPGVDTMISQVLDAAPNAVVVNQSGTPVTMSWAHKAKAILQAWYGGNETGHGISDVLFGNVNPSGKLSLSWPVDVKHNPAYLNYASVGGRVLYGEDVYVGYKFYDKTDREVLFPFGHGLSYATFELSDPTVKVVPETFGSNQPTVAIVKIKNTSSVPGAQVLQLYISAPTSPTHRPAKELQGFEKVYLEAGEVKEVQISIDQYATSFWDEIESMWKSEEGMYDVLVGFSSREILGKGKLVVPETRFWTGL</sequence>
<feature type="domain" description="PA14" evidence="17">
    <location>
        <begin position="411"/>
        <end position="572"/>
    </location>
</feature>
<dbReference type="Gene3D" id="2.60.40.10">
    <property type="entry name" value="Immunoglobulins"/>
    <property type="match status" value="1"/>
</dbReference>
<proteinExistence type="inferred from homology"/>
<evidence type="ECO:0000256" key="9">
    <source>
        <dbReference type="ARBA" id="ARBA00023277"/>
    </source>
</evidence>
<keyword evidence="10" id="KW-0326">Glycosidase</keyword>
<evidence type="ECO:0000259" key="17">
    <source>
        <dbReference type="PROSITE" id="PS51820"/>
    </source>
</evidence>
<evidence type="ECO:0000256" key="8">
    <source>
        <dbReference type="ARBA" id="ARBA00023180"/>
    </source>
</evidence>
<comment type="pathway">
    <text evidence="3">Glycan metabolism; cellulose degradation.</text>
</comment>
<comment type="catalytic activity">
    <reaction evidence="1">
        <text>Hydrolysis of terminal, non-reducing beta-D-glucosyl residues with release of beta-D-glucose.</text>
        <dbReference type="EC" id="3.2.1.21"/>
    </reaction>
</comment>
<evidence type="ECO:0000256" key="5">
    <source>
        <dbReference type="ARBA" id="ARBA00012744"/>
    </source>
</evidence>
<dbReference type="PROSITE" id="PS51820">
    <property type="entry name" value="PA14"/>
    <property type="match status" value="1"/>
</dbReference>
<dbReference type="GeneID" id="300581936"/>
<dbReference type="Pfam" id="PF07691">
    <property type="entry name" value="PA14"/>
    <property type="match status" value="1"/>
</dbReference>
<dbReference type="InterPro" id="IPR036962">
    <property type="entry name" value="Glyco_hydro_3_N_sf"/>
</dbReference>
<evidence type="ECO:0000256" key="1">
    <source>
        <dbReference type="ARBA" id="ARBA00000448"/>
    </source>
</evidence>
<accession>A0ABY2GPR7</accession>
<dbReference type="PRINTS" id="PR00133">
    <property type="entry name" value="GLHYDRLASE3"/>
</dbReference>
<keyword evidence="9" id="KW-0119">Carbohydrate metabolism</keyword>
<keyword evidence="8" id="KW-0325">Glycoprotein</keyword>
<evidence type="ECO:0000256" key="16">
    <source>
        <dbReference type="ARBA" id="ARBA00041806"/>
    </source>
</evidence>
<dbReference type="InterPro" id="IPR036881">
    <property type="entry name" value="Glyco_hydro_3_C_sf"/>
</dbReference>
<dbReference type="EMBL" id="PPTA01000026">
    <property type="protein sequence ID" value="TFA97893.1"/>
    <property type="molecule type" value="Genomic_DNA"/>
</dbReference>
<evidence type="ECO:0000256" key="12">
    <source>
        <dbReference type="ARBA" id="ARBA00024983"/>
    </source>
</evidence>
<dbReference type="InterPro" id="IPR001764">
    <property type="entry name" value="Glyco_hydro_3_N"/>
</dbReference>
<dbReference type="SUPFAM" id="SSF51445">
    <property type="entry name" value="(Trans)glycosidases"/>
    <property type="match status" value="1"/>
</dbReference>
<dbReference type="PANTHER" id="PTHR42715">
    <property type="entry name" value="BETA-GLUCOSIDASE"/>
    <property type="match status" value="1"/>
</dbReference>
<comment type="function">
    <text evidence="12">Beta-glucosidases are one of a number of cellulolytic enzymes involved in the degradation of cellulosic biomass. Catalyzes the last step releasing glucose from the inhibitory cellobiose.</text>
</comment>
<comment type="subcellular location">
    <subcellularLocation>
        <location evidence="2">Secreted</location>
    </subcellularLocation>
</comment>
<dbReference type="InterPro" id="IPR002772">
    <property type="entry name" value="Glyco_hydro_3_C"/>
</dbReference>
<organism evidence="18 19">
    <name type="scientific">Trichoderma ghanense</name>
    <dbReference type="NCBI Taxonomy" id="65468"/>
    <lineage>
        <taxon>Eukaryota</taxon>
        <taxon>Fungi</taxon>
        <taxon>Dikarya</taxon>
        <taxon>Ascomycota</taxon>
        <taxon>Pezizomycotina</taxon>
        <taxon>Sordariomycetes</taxon>
        <taxon>Hypocreomycetidae</taxon>
        <taxon>Hypocreales</taxon>
        <taxon>Hypocreaceae</taxon>
        <taxon>Trichoderma</taxon>
    </lineage>
</organism>
<comment type="similarity">
    <text evidence="4">Belongs to the glycosyl hydrolase 3 family.</text>
</comment>
<dbReference type="InterPro" id="IPR037524">
    <property type="entry name" value="PA14/GLEYA"/>
</dbReference>
<evidence type="ECO:0000313" key="19">
    <source>
        <dbReference type="Proteomes" id="UP001642720"/>
    </source>
</evidence>
<dbReference type="SMART" id="SM00758">
    <property type="entry name" value="PA14"/>
    <property type="match status" value="1"/>
</dbReference>